<feature type="domain" description="ABC transporter" evidence="4">
    <location>
        <begin position="23"/>
        <end position="256"/>
    </location>
</feature>
<dbReference type="GO" id="GO:0022857">
    <property type="term" value="F:transmembrane transporter activity"/>
    <property type="evidence" value="ECO:0007669"/>
    <property type="project" value="TreeGrafter"/>
</dbReference>
<keyword evidence="1" id="KW-0813">Transport</keyword>
<evidence type="ECO:0000256" key="3">
    <source>
        <dbReference type="ARBA" id="ARBA00022840"/>
    </source>
</evidence>
<dbReference type="RefSeq" id="WP_187579979.1">
    <property type="nucleotide sequence ID" value="NZ_CP060713.1"/>
</dbReference>
<dbReference type="AlphaFoldDB" id="A0A7G9REW4"/>
<dbReference type="GO" id="GO:0098796">
    <property type="term" value="C:membrane protein complex"/>
    <property type="evidence" value="ECO:0007669"/>
    <property type="project" value="UniProtKB-ARBA"/>
</dbReference>
<dbReference type="PANTHER" id="PTHR24220">
    <property type="entry name" value="IMPORT ATP-BINDING PROTEIN"/>
    <property type="match status" value="1"/>
</dbReference>
<evidence type="ECO:0000256" key="2">
    <source>
        <dbReference type="ARBA" id="ARBA00022741"/>
    </source>
</evidence>
<keyword evidence="6" id="KW-1185">Reference proteome</keyword>
<dbReference type="FunFam" id="3.40.50.300:FF:000032">
    <property type="entry name" value="Export ABC transporter ATP-binding protein"/>
    <property type="match status" value="1"/>
</dbReference>
<dbReference type="InterPro" id="IPR017911">
    <property type="entry name" value="MacB-like_ATP-bd"/>
</dbReference>
<dbReference type="InterPro" id="IPR003439">
    <property type="entry name" value="ABC_transporter-like_ATP-bd"/>
</dbReference>
<dbReference type="InterPro" id="IPR003593">
    <property type="entry name" value="AAA+_ATPase"/>
</dbReference>
<dbReference type="SUPFAM" id="SSF52540">
    <property type="entry name" value="P-loop containing nucleoside triphosphate hydrolases"/>
    <property type="match status" value="1"/>
</dbReference>
<evidence type="ECO:0000256" key="1">
    <source>
        <dbReference type="ARBA" id="ARBA00022448"/>
    </source>
</evidence>
<reference evidence="5 6" key="1">
    <citation type="submission" date="2020-08" db="EMBL/GenBank/DDBJ databases">
        <title>Genome sequence of Nocardioides mesophilus KACC 16243T.</title>
        <authorList>
            <person name="Hyun D.-W."/>
            <person name="Bae J.-W."/>
        </authorList>
    </citation>
    <scope>NUCLEOTIDE SEQUENCE [LARGE SCALE GENOMIC DNA]</scope>
    <source>
        <strain evidence="5 6">KACC 16243</strain>
    </source>
</reference>
<dbReference type="InterPro" id="IPR017871">
    <property type="entry name" value="ABC_transporter-like_CS"/>
</dbReference>
<evidence type="ECO:0000313" key="5">
    <source>
        <dbReference type="EMBL" id="QNN54139.1"/>
    </source>
</evidence>
<evidence type="ECO:0000259" key="4">
    <source>
        <dbReference type="PROSITE" id="PS50893"/>
    </source>
</evidence>
<dbReference type="InterPro" id="IPR027417">
    <property type="entry name" value="P-loop_NTPase"/>
</dbReference>
<dbReference type="CDD" id="cd03255">
    <property type="entry name" value="ABC_MJ0796_LolCDE_FtsE"/>
    <property type="match status" value="1"/>
</dbReference>
<evidence type="ECO:0000313" key="6">
    <source>
        <dbReference type="Proteomes" id="UP000515947"/>
    </source>
</evidence>
<gene>
    <name evidence="5" type="ORF">H9L09_07155</name>
</gene>
<dbReference type="InterPro" id="IPR015854">
    <property type="entry name" value="ABC_transpr_LolD-like"/>
</dbReference>
<keyword evidence="3 5" id="KW-0067">ATP-binding</keyword>
<proteinExistence type="predicted"/>
<dbReference type="GO" id="GO:0016887">
    <property type="term" value="F:ATP hydrolysis activity"/>
    <property type="evidence" value="ECO:0007669"/>
    <property type="project" value="InterPro"/>
</dbReference>
<dbReference type="SMART" id="SM00382">
    <property type="entry name" value="AAA"/>
    <property type="match status" value="1"/>
</dbReference>
<dbReference type="KEGG" id="nmes:H9L09_07155"/>
<accession>A0A7G9REW4</accession>
<sequence length="257" mass="27974">MRSWSRQPVTSQQPAVADDGVIVAAAGVRKTYDTGQVKVDALNGVDLTLQRGEMVAVMGPSGCGKTTLLNCLSGLDEIDAGQVHIEGVSLADLSDRQRTRYRAERMGFVFQFYNLMPVLSAVENVELALLLAGVSPRDARSRALDALGLVGLADRAKHVPDELSGGERQRVTIARALVNDPAIVWADEPTGDLDSESAEEITSLMRRLNEERGLTFLIVTHDIAVGRRADRIVRMLDGQVVDEQRMEASRVRTSHVA</sequence>
<organism evidence="5 6">
    <name type="scientific">Nocardioides mesophilus</name>
    <dbReference type="NCBI Taxonomy" id="433659"/>
    <lineage>
        <taxon>Bacteria</taxon>
        <taxon>Bacillati</taxon>
        <taxon>Actinomycetota</taxon>
        <taxon>Actinomycetes</taxon>
        <taxon>Propionibacteriales</taxon>
        <taxon>Nocardioidaceae</taxon>
        <taxon>Nocardioides</taxon>
    </lineage>
</organism>
<dbReference type="PANTHER" id="PTHR24220:SF86">
    <property type="entry name" value="ABC TRANSPORTER ABCH.1"/>
    <property type="match status" value="1"/>
</dbReference>
<dbReference type="Gene3D" id="3.40.50.300">
    <property type="entry name" value="P-loop containing nucleotide triphosphate hydrolases"/>
    <property type="match status" value="1"/>
</dbReference>
<dbReference type="GO" id="GO:0005886">
    <property type="term" value="C:plasma membrane"/>
    <property type="evidence" value="ECO:0007669"/>
    <property type="project" value="TreeGrafter"/>
</dbReference>
<dbReference type="Proteomes" id="UP000515947">
    <property type="component" value="Chromosome"/>
</dbReference>
<dbReference type="GO" id="GO:0005524">
    <property type="term" value="F:ATP binding"/>
    <property type="evidence" value="ECO:0007669"/>
    <property type="project" value="UniProtKB-KW"/>
</dbReference>
<dbReference type="Pfam" id="PF00005">
    <property type="entry name" value="ABC_tran"/>
    <property type="match status" value="1"/>
</dbReference>
<protein>
    <submittedName>
        <fullName evidence="5">ABC transporter ATP-binding protein</fullName>
    </submittedName>
</protein>
<dbReference type="PROSITE" id="PS00211">
    <property type="entry name" value="ABC_TRANSPORTER_1"/>
    <property type="match status" value="1"/>
</dbReference>
<name>A0A7G9REW4_9ACTN</name>
<dbReference type="PROSITE" id="PS50893">
    <property type="entry name" value="ABC_TRANSPORTER_2"/>
    <property type="match status" value="1"/>
</dbReference>
<keyword evidence="2" id="KW-0547">Nucleotide-binding</keyword>
<dbReference type="EMBL" id="CP060713">
    <property type="protein sequence ID" value="QNN54139.1"/>
    <property type="molecule type" value="Genomic_DNA"/>
</dbReference>